<dbReference type="AlphaFoldDB" id="A0AAE3QXY0"/>
<evidence type="ECO:0000259" key="2">
    <source>
        <dbReference type="Pfam" id="PF14028"/>
    </source>
</evidence>
<dbReference type="InterPro" id="IPR023809">
    <property type="entry name" value="Thiopep_bacteriocin_synth_dom"/>
</dbReference>
<dbReference type="Pfam" id="PF04738">
    <property type="entry name" value="Lant_dehydr_N"/>
    <property type="match status" value="1"/>
</dbReference>
<feature type="domain" description="Thiopeptide-type bacteriocin biosynthesis" evidence="2">
    <location>
        <begin position="795"/>
        <end position="1067"/>
    </location>
</feature>
<proteinExistence type="predicted"/>
<comment type="caution">
    <text evidence="3">The sequence shown here is derived from an EMBL/GenBank/DDBJ whole genome shotgun (WGS) entry which is preliminary data.</text>
</comment>
<reference evidence="3" key="1">
    <citation type="submission" date="2023-05" db="EMBL/GenBank/DDBJ databases">
        <authorList>
            <person name="Zhang X."/>
        </authorList>
    </citation>
    <scope>NUCLEOTIDE SEQUENCE</scope>
    <source>
        <strain evidence="3">YF14B1</strain>
    </source>
</reference>
<evidence type="ECO:0000313" key="3">
    <source>
        <dbReference type="EMBL" id="MDJ1485600.1"/>
    </source>
</evidence>
<name>A0AAE3QXY0_9BACT</name>
<evidence type="ECO:0000259" key="1">
    <source>
        <dbReference type="Pfam" id="PF04738"/>
    </source>
</evidence>
<protein>
    <submittedName>
        <fullName evidence="3">Lantibiotic dehydratase</fullName>
    </submittedName>
</protein>
<sequence length="1084" mass="125183">MDNAINSLGFYLLRNPLLPISDLAAINQAIKSHANDRDFFEQAIREKFSSPLLQEALYIASPELYQEFSKWFFQKSLAVSKNTDALLLTLYKYYSRMCTRCTPYGLFAGCSVGTWTHTSSEISFSSTNKYHKHSRLDMNYVAEMSSYITALPHIKKQLRFYPNTSLYSIGNQLRYVEFELVNKFRTYQLSSIEKMPYLLRLLEKAQAGAYLENLITCLVDDQITYDAAEAFVNKVVQMQVLVSELEPTVTGEEFYRSLIRKLTTLQGTEKEVAILEHIQDQLEKQCHSIDKYLHIAQAINENFTSTGKKDLIQTDLFFTTEQNHLHTNVEKVLLDEINELSVLGRENTNSNLDAFVKSFREKYEQQEVPLLLALDAELGIGYAGVVSGQADYQPLVEQLQLPATIQALPVQWNTKERNKLNLFLQSTQAGRQVISLSEQDLAALGQGADDITLPESFYLFGTLLAQDFQQLDQGDFKFELTSCSGPSAVSLLGRFCHGNAELTSRVKECIAHEEAQKPDAIFAEVVHLPEARAGNILMRPALRTYEIPYLGHASVDVEYRIELQDLMVSVSNTNKIILRSKKYNKEVIPRLTSAHNYAKGLHVYRFLCDLQGYGQHTSIRWDWGILADQRFLPRVEYKHFILSKASWQLTVDDIPAFPDKYSELNQTEVSEQFSLLCKKRNLPNQVVLIEGDNELLLDLENVFCLRIIVEKLRKHGKVLLTESLLSPEKAFVPDQAGYYTNQVIIPLYPSQKQPGHSQTQQLSNNVHSENEVVVGSTLITDVPLLKRTFFPGSEWLYLKVYTGTKTADRILTQFLKPLMNELIDQQLIQKWFFIRYRDPEDHLRIRLYHPDFSHCQGIVLQKLYGLFEQLSQQGLIRKIQTDTYQREIERYGIRTMELTEELFFHDSQAVVDFLDLLDGDAGEKYRWLFALRGIDSLFDDFGYSDAERYRIIGQMRQNFFVEFKGNKGLTIQLNERYRKMSKDIRLFMDPIYDTMNEVEEAASVFKNRSIAIQSIISQIRELQTDHKDTFSIDRLLPSYIHMFVNRIMLSRQRLHELVLYHFLAKYYESILARQKTSTTAVTVY</sequence>
<evidence type="ECO:0000313" key="4">
    <source>
        <dbReference type="Proteomes" id="UP001241110"/>
    </source>
</evidence>
<dbReference type="NCBIfam" id="TIGR03891">
    <property type="entry name" value="thiopep_ocin"/>
    <property type="match status" value="1"/>
</dbReference>
<dbReference type="Pfam" id="PF14028">
    <property type="entry name" value="Lant_dehydr_C"/>
    <property type="match status" value="1"/>
</dbReference>
<feature type="domain" description="Lantibiotic dehydratase N-terminal" evidence="1">
    <location>
        <begin position="51"/>
        <end position="707"/>
    </location>
</feature>
<organism evidence="3 4">
    <name type="scientific">Xanthocytophaga flava</name>
    <dbReference type="NCBI Taxonomy" id="3048013"/>
    <lineage>
        <taxon>Bacteria</taxon>
        <taxon>Pseudomonadati</taxon>
        <taxon>Bacteroidota</taxon>
        <taxon>Cytophagia</taxon>
        <taxon>Cytophagales</taxon>
        <taxon>Rhodocytophagaceae</taxon>
        <taxon>Xanthocytophaga</taxon>
    </lineage>
</organism>
<gene>
    <name evidence="3" type="ORF">QNI16_34235</name>
</gene>
<dbReference type="Proteomes" id="UP001241110">
    <property type="component" value="Unassembled WGS sequence"/>
</dbReference>
<dbReference type="RefSeq" id="WP_313988365.1">
    <property type="nucleotide sequence ID" value="NZ_JASJOS010000021.1"/>
</dbReference>
<dbReference type="EMBL" id="JASJOS010000021">
    <property type="protein sequence ID" value="MDJ1485600.1"/>
    <property type="molecule type" value="Genomic_DNA"/>
</dbReference>
<dbReference type="InterPro" id="IPR006827">
    <property type="entry name" value="Lant_deHydtase_N"/>
</dbReference>
<accession>A0AAE3QXY0</accession>